<sequence length="154" mass="17956">MCLTRLFAALSRFISDQYVDRGYIHRKYLLGEYDEYDESMTTVPEDCIYVEEWRKQDEVRRRVIYELEEITPYEGNPFAPFKNPWNWIGDASTDVDITAAVDRYLMPGNEIRLDLLLLFLRSHSHMSIMYTDAASGDEIVFPNKGVRIEADGAV</sequence>
<proteinExistence type="predicted"/>
<name>A0A6C0AK89_9ZZZZ</name>
<accession>A0A6C0AK89</accession>
<organism evidence="1">
    <name type="scientific">viral metagenome</name>
    <dbReference type="NCBI Taxonomy" id="1070528"/>
    <lineage>
        <taxon>unclassified sequences</taxon>
        <taxon>metagenomes</taxon>
        <taxon>organismal metagenomes</taxon>
    </lineage>
</organism>
<dbReference type="EMBL" id="MN740664">
    <property type="protein sequence ID" value="QHS79893.1"/>
    <property type="molecule type" value="Genomic_DNA"/>
</dbReference>
<protein>
    <submittedName>
        <fullName evidence="1">Uncharacterized protein</fullName>
    </submittedName>
</protein>
<dbReference type="AlphaFoldDB" id="A0A6C0AK89"/>
<evidence type="ECO:0000313" key="1">
    <source>
        <dbReference type="EMBL" id="QHS79893.1"/>
    </source>
</evidence>
<reference evidence="1" key="1">
    <citation type="journal article" date="2020" name="Nature">
        <title>Giant virus diversity and host interactions through global metagenomics.</title>
        <authorList>
            <person name="Schulz F."/>
            <person name="Roux S."/>
            <person name="Paez-Espino D."/>
            <person name="Jungbluth S."/>
            <person name="Walsh D.A."/>
            <person name="Denef V.J."/>
            <person name="McMahon K.D."/>
            <person name="Konstantinidis K.T."/>
            <person name="Eloe-Fadrosh E.A."/>
            <person name="Kyrpides N.C."/>
            <person name="Woyke T."/>
        </authorList>
    </citation>
    <scope>NUCLEOTIDE SEQUENCE</scope>
    <source>
        <strain evidence="1">GVMAG-S-1035375-24</strain>
    </source>
</reference>